<reference evidence="2" key="1">
    <citation type="journal article" date="2019" name="Int. J. Syst. Evol. Microbiol.">
        <title>The Global Catalogue of Microorganisms (GCM) 10K type strain sequencing project: providing services to taxonomists for standard genome sequencing and annotation.</title>
        <authorList>
            <consortium name="The Broad Institute Genomics Platform"/>
            <consortium name="The Broad Institute Genome Sequencing Center for Infectious Disease"/>
            <person name="Wu L."/>
            <person name="Ma J."/>
        </authorList>
    </citation>
    <scope>NUCLEOTIDE SEQUENCE [LARGE SCALE GENOMIC DNA]</scope>
    <source>
        <strain evidence="2">JCM 17705</strain>
    </source>
</reference>
<comment type="caution">
    <text evidence="1">The sequence shown here is derived from an EMBL/GenBank/DDBJ whole genome shotgun (WGS) entry which is preliminary data.</text>
</comment>
<evidence type="ECO:0000313" key="2">
    <source>
        <dbReference type="Proteomes" id="UP001500582"/>
    </source>
</evidence>
<dbReference type="Proteomes" id="UP001500582">
    <property type="component" value="Unassembled WGS sequence"/>
</dbReference>
<sequence>MDDHDPLSASLYEMKLEEIYHKHDWLSYEISLKGFIDLFPVYYKEDTPLKPEMPEDFGLGKNIFLEVLVAFNQTFR</sequence>
<keyword evidence="2" id="KW-1185">Reference proteome</keyword>
<gene>
    <name evidence="1" type="ORF">GCM10023149_06590</name>
</gene>
<name>A0ABP8FV92_9SPHI</name>
<organism evidence="1 2">
    <name type="scientific">Mucilaginibacter gynuensis</name>
    <dbReference type="NCBI Taxonomy" id="1302236"/>
    <lineage>
        <taxon>Bacteria</taxon>
        <taxon>Pseudomonadati</taxon>
        <taxon>Bacteroidota</taxon>
        <taxon>Sphingobacteriia</taxon>
        <taxon>Sphingobacteriales</taxon>
        <taxon>Sphingobacteriaceae</taxon>
        <taxon>Mucilaginibacter</taxon>
    </lineage>
</organism>
<proteinExistence type="predicted"/>
<evidence type="ECO:0000313" key="1">
    <source>
        <dbReference type="EMBL" id="GAA4311555.1"/>
    </source>
</evidence>
<dbReference type="EMBL" id="BAABFT010000001">
    <property type="protein sequence ID" value="GAA4311555.1"/>
    <property type="molecule type" value="Genomic_DNA"/>
</dbReference>
<protein>
    <submittedName>
        <fullName evidence="1">Uncharacterized protein</fullName>
    </submittedName>
</protein>
<accession>A0ABP8FV92</accession>
<dbReference type="RefSeq" id="WP_345209563.1">
    <property type="nucleotide sequence ID" value="NZ_BAABFT010000001.1"/>
</dbReference>